<dbReference type="InterPro" id="IPR002205">
    <property type="entry name" value="Topo_IIA_dom_A"/>
</dbReference>
<dbReference type="Gene3D" id="2.120.10.90">
    <property type="entry name" value="DNA gyrase/topoisomerase IV, subunit A, C-terminal"/>
    <property type="match status" value="2"/>
</dbReference>
<feature type="active site" description="O-(5'-phospho-DNA)-tyrosine intermediate" evidence="7">
    <location>
        <position position="127"/>
    </location>
</feature>
<sequence>MAKKTIIPKDTNIIRLPIEEAMPDNYLPYAVEVAKDRALPDVRDGLKPVHRRIIYGSYMLKAFPDRPYYKSARIVGDILGKYHPHGDTSVYDAMVILAQDFTTRMPIIDGHGNWGSQDGDNAAAMRYTEARLTPIAMEMIKYIEDDVVDMVDNYSGSEKEPEVLPVRYPNLLVNGAFGIAVGLATNIPPHNLREVIDAAMALIDAPESNTDDLMKYVKGPDLPTGGIIIGRDSLKSAYESGEGRATLRARTSIEKLENGRFGIVITEFPYRRSKAKLLQTISEMTVDKRHSKVLDSIYDIRDESDRTGIRAVIEFRKSIDHNQVEKILKYLFKKTELQCSVSFNMVALADGKPNTLSLKSILEHFIDYQKEILIRRTKKELEAARKRFHIVEGFIKAIGIMDDIIKTIRSSKSKKDACKNLMDIFDFTKIQSEAILELMLYRLTGLEIVEFEKEHSKLSRYIKKRELILSSEKEQFKVIKSELKDIRDKYGDDRRTEIIEDDSEAKIQVDEIIIQEDIVVTMSNENFIKRISQRSYNRCSKNIEEIEYREGDYSKIVINSNTKHTIMFFTDKGYMYKLKGIDIPEFRWKEKGDKLDNIIKGFNSSREKIVSVIDVEDINDNFDLVLFTSISGIKKTSLEKFRTNYTKLMALKLKKNEKLIKVELVPKDRRKGSLKLVTKFGLEFILPELKIETQDRNIVSSDVFTLPENDEVMDIDFSEQEVQNNEFYISIDKNGILKSSDNNRRTFGVNTSSSSTILIFTKDGRVFSILSAVVENIAEGIGINKLFGISSRSDIINIFSINDFQTGNIYFFTSNAMIKKSTLSEFQHIKSGETAYKFKDKDDKIIDVEYSKEEDMDIVVLTEKGMGIKFSSEDVNITGKIASGSGAINLKEDDKVIYSFLIDEDDDKSYIELTDKNDRKFNVMINEIKRQNRAGVGKPVVDSAADIKKINLKIM</sequence>
<dbReference type="EC" id="5.6.2.2" evidence="3"/>
<proteinExistence type="inferred from homology"/>
<keyword evidence="5 7" id="KW-0238">DNA-binding</keyword>
<dbReference type="InterPro" id="IPR013758">
    <property type="entry name" value="Topo_IIA_A/C_ab"/>
</dbReference>
<keyword evidence="10" id="KW-1185">Reference proteome</keyword>
<dbReference type="Gene3D" id="3.30.1360.40">
    <property type="match status" value="1"/>
</dbReference>
<dbReference type="InterPro" id="IPR006691">
    <property type="entry name" value="GyrA/parC_rep"/>
</dbReference>
<dbReference type="InterPro" id="IPR035516">
    <property type="entry name" value="Gyrase/topoIV_suA_C"/>
</dbReference>
<comment type="similarity">
    <text evidence="2">Belongs to the type II topoisomerase GyrA/ParC subunit family.</text>
</comment>
<keyword evidence="4 7" id="KW-0799">Topoisomerase</keyword>
<dbReference type="NCBIfam" id="NF004044">
    <property type="entry name" value="PRK05561.1"/>
    <property type="match status" value="1"/>
</dbReference>
<dbReference type="Proteomes" id="UP000019482">
    <property type="component" value="Unassembled WGS sequence"/>
</dbReference>
<organism evidence="9 10">
    <name type="scientific">Clostridium tyrobutyricum DIVETGP</name>
    <dbReference type="NCBI Taxonomy" id="1408889"/>
    <lineage>
        <taxon>Bacteria</taxon>
        <taxon>Bacillati</taxon>
        <taxon>Bacillota</taxon>
        <taxon>Clostridia</taxon>
        <taxon>Eubacteriales</taxon>
        <taxon>Clostridiaceae</taxon>
        <taxon>Clostridium</taxon>
    </lineage>
</organism>
<dbReference type="GO" id="GO:0003677">
    <property type="term" value="F:DNA binding"/>
    <property type="evidence" value="ECO:0007669"/>
    <property type="project" value="UniProtKB-UniRule"/>
</dbReference>
<comment type="catalytic activity">
    <reaction evidence="1 7">
        <text>ATP-dependent breakage, passage and rejoining of double-stranded DNA.</text>
        <dbReference type="EC" id="5.6.2.2"/>
    </reaction>
</comment>
<accession>W6N5Y2</accession>
<dbReference type="NCBIfam" id="NF010586">
    <property type="entry name" value="PRK13979.1"/>
    <property type="match status" value="1"/>
</dbReference>
<evidence type="ECO:0000256" key="4">
    <source>
        <dbReference type="ARBA" id="ARBA00023029"/>
    </source>
</evidence>
<dbReference type="Gene3D" id="1.10.268.10">
    <property type="entry name" value="Topoisomerase, domain 3"/>
    <property type="match status" value="1"/>
</dbReference>
<dbReference type="Pfam" id="PF00521">
    <property type="entry name" value="DNA_topoisoIV"/>
    <property type="match status" value="1"/>
</dbReference>
<evidence type="ECO:0000256" key="1">
    <source>
        <dbReference type="ARBA" id="ARBA00000185"/>
    </source>
</evidence>
<keyword evidence="6 7" id="KW-0413">Isomerase</keyword>
<evidence type="ECO:0000256" key="6">
    <source>
        <dbReference type="ARBA" id="ARBA00023235"/>
    </source>
</evidence>
<dbReference type="SMART" id="SM00434">
    <property type="entry name" value="TOP4c"/>
    <property type="match status" value="1"/>
</dbReference>
<dbReference type="Pfam" id="PF03989">
    <property type="entry name" value="DNA_gyraseA_C"/>
    <property type="match status" value="4"/>
</dbReference>
<dbReference type="GO" id="GO:0009330">
    <property type="term" value="C:DNA topoisomerase type II (double strand cut, ATP-hydrolyzing) complex"/>
    <property type="evidence" value="ECO:0007669"/>
    <property type="project" value="TreeGrafter"/>
</dbReference>
<evidence type="ECO:0000256" key="3">
    <source>
        <dbReference type="ARBA" id="ARBA00012895"/>
    </source>
</evidence>
<dbReference type="InterPro" id="IPR050220">
    <property type="entry name" value="Type_II_DNA_Topoisomerases"/>
</dbReference>
<dbReference type="GO" id="GO:0034335">
    <property type="term" value="F:DNA negative supercoiling activity"/>
    <property type="evidence" value="ECO:0007669"/>
    <property type="project" value="UniProtKB-ARBA"/>
</dbReference>
<comment type="caution">
    <text evidence="9">The sequence shown here is derived from an EMBL/GenBank/DDBJ whole genome shotgun (WGS) entry which is preliminary data.</text>
</comment>
<dbReference type="AlphaFoldDB" id="W6N5Y2"/>
<dbReference type="GO" id="GO:0006265">
    <property type="term" value="P:DNA topological change"/>
    <property type="evidence" value="ECO:0007669"/>
    <property type="project" value="UniProtKB-UniRule"/>
</dbReference>
<gene>
    <name evidence="9" type="ORF">CTDIVETGP_1766</name>
</gene>
<reference evidence="9 10" key="1">
    <citation type="journal article" date="2015" name="Genome Announc.">
        <title>Draft Genome Sequence of Clostridium tyrobutyricum Strain DIVETGP, Isolated from Cow's Milk for Grana Padano Production.</title>
        <authorList>
            <person name="Soggiu A."/>
            <person name="Piras C."/>
            <person name="Gaiarsa S."/>
            <person name="Sassera D."/>
            <person name="Roncada P."/>
            <person name="Bendixen E."/>
            <person name="Brasca M."/>
            <person name="Bonizzi L."/>
        </authorList>
    </citation>
    <scope>NUCLEOTIDE SEQUENCE [LARGE SCALE GENOMIC DNA]</scope>
    <source>
        <strain evidence="9 10">DIVETGP</strain>
    </source>
</reference>
<dbReference type="OrthoDB" id="9806486at2"/>
<evidence type="ECO:0000256" key="5">
    <source>
        <dbReference type="ARBA" id="ARBA00023125"/>
    </source>
</evidence>
<dbReference type="InterPro" id="IPR013757">
    <property type="entry name" value="Topo_IIA_A_a_sf"/>
</dbReference>
<dbReference type="GO" id="GO:0005524">
    <property type="term" value="F:ATP binding"/>
    <property type="evidence" value="ECO:0007669"/>
    <property type="project" value="InterPro"/>
</dbReference>
<dbReference type="RefSeq" id="WP_017895229.1">
    <property type="nucleotide sequence ID" value="NZ_CBXI010000031.1"/>
</dbReference>
<protein>
    <recommendedName>
        <fullName evidence="3">DNA topoisomerase (ATP-hydrolyzing)</fullName>
        <ecNumber evidence="3">5.6.2.2</ecNumber>
    </recommendedName>
</protein>
<dbReference type="InterPro" id="IPR013760">
    <property type="entry name" value="Topo_IIA-like_dom_sf"/>
</dbReference>
<feature type="domain" description="Topo IIA-type catalytic" evidence="8">
    <location>
        <begin position="39"/>
        <end position="512"/>
    </location>
</feature>
<evidence type="ECO:0000256" key="2">
    <source>
        <dbReference type="ARBA" id="ARBA00008263"/>
    </source>
</evidence>
<dbReference type="EMBL" id="CBXI010000031">
    <property type="protein sequence ID" value="CDL91696.1"/>
    <property type="molecule type" value="Genomic_DNA"/>
</dbReference>
<dbReference type="Gene3D" id="3.90.199.10">
    <property type="entry name" value="Topoisomerase II, domain 5"/>
    <property type="match status" value="1"/>
</dbReference>
<dbReference type="CDD" id="cd00187">
    <property type="entry name" value="TOP4c"/>
    <property type="match status" value="1"/>
</dbReference>
<dbReference type="GeneID" id="29420773"/>
<dbReference type="PANTHER" id="PTHR43493:SF5">
    <property type="entry name" value="DNA GYRASE SUBUNIT A, CHLOROPLASTIC_MITOCHONDRIAL"/>
    <property type="match status" value="1"/>
</dbReference>
<dbReference type="SUPFAM" id="SSF56719">
    <property type="entry name" value="Type II DNA topoisomerase"/>
    <property type="match status" value="1"/>
</dbReference>
<evidence type="ECO:0000256" key="7">
    <source>
        <dbReference type="PROSITE-ProRule" id="PRU01384"/>
    </source>
</evidence>
<evidence type="ECO:0000313" key="10">
    <source>
        <dbReference type="Proteomes" id="UP000019482"/>
    </source>
</evidence>
<dbReference type="PANTHER" id="PTHR43493">
    <property type="entry name" value="DNA GYRASE/TOPOISOMERASE SUBUNIT A"/>
    <property type="match status" value="1"/>
</dbReference>
<name>W6N5Y2_CLOTY</name>
<evidence type="ECO:0000313" key="9">
    <source>
        <dbReference type="EMBL" id="CDL91696.1"/>
    </source>
</evidence>
<evidence type="ECO:0000259" key="8">
    <source>
        <dbReference type="PROSITE" id="PS52040"/>
    </source>
</evidence>
<dbReference type="PROSITE" id="PS52040">
    <property type="entry name" value="TOPO_IIA"/>
    <property type="match status" value="1"/>
</dbReference>
<dbReference type="SUPFAM" id="SSF101904">
    <property type="entry name" value="GyrA/ParC C-terminal domain-like"/>
    <property type="match status" value="2"/>
</dbReference>
<dbReference type="GO" id="GO:0005737">
    <property type="term" value="C:cytoplasm"/>
    <property type="evidence" value="ECO:0007669"/>
    <property type="project" value="TreeGrafter"/>
</dbReference>